<dbReference type="PANTHER" id="PTHR46157:SF4">
    <property type="entry name" value="K(+) EFFLUX ANTIPORTER 3, CHLOROPLASTIC"/>
    <property type="match status" value="1"/>
</dbReference>
<dbReference type="AlphaFoldDB" id="A0A6J6ZXI7"/>
<evidence type="ECO:0000256" key="5">
    <source>
        <dbReference type="ARBA" id="ARBA00022692"/>
    </source>
</evidence>
<accession>A0A6J6ZXI7</accession>
<evidence type="ECO:0000256" key="2">
    <source>
        <dbReference type="ARBA" id="ARBA00022448"/>
    </source>
</evidence>
<keyword evidence="4" id="KW-0633">Potassium transport</keyword>
<evidence type="ECO:0000256" key="10">
    <source>
        <dbReference type="SAM" id="Phobius"/>
    </source>
</evidence>
<dbReference type="PANTHER" id="PTHR46157">
    <property type="entry name" value="K(+) EFFLUX ANTIPORTER 3, CHLOROPLASTIC"/>
    <property type="match status" value="1"/>
</dbReference>
<keyword evidence="2" id="KW-0813">Transport</keyword>
<evidence type="ECO:0000259" key="12">
    <source>
        <dbReference type="PROSITE" id="PS51202"/>
    </source>
</evidence>
<feature type="transmembrane region" description="Helical" evidence="10">
    <location>
        <begin position="217"/>
        <end position="246"/>
    </location>
</feature>
<dbReference type="SUPFAM" id="SSF116726">
    <property type="entry name" value="TrkA C-terminal domain-like"/>
    <property type="match status" value="1"/>
</dbReference>
<feature type="transmembrane region" description="Helical" evidence="10">
    <location>
        <begin position="6"/>
        <end position="23"/>
    </location>
</feature>
<protein>
    <submittedName>
        <fullName evidence="13">Unannotated protein</fullName>
    </submittedName>
</protein>
<feature type="transmembrane region" description="Helical" evidence="10">
    <location>
        <begin position="146"/>
        <end position="169"/>
    </location>
</feature>
<dbReference type="InterPro" id="IPR004771">
    <property type="entry name" value="K/H_exchanger"/>
</dbReference>
<keyword evidence="6" id="KW-0630">Potassium</keyword>
<dbReference type="FunFam" id="3.40.50.720:FF:000036">
    <property type="entry name" value="Glutathione-regulated potassium-efflux system protein KefB"/>
    <property type="match status" value="1"/>
</dbReference>
<dbReference type="GO" id="GO:0006813">
    <property type="term" value="P:potassium ion transport"/>
    <property type="evidence" value="ECO:0007669"/>
    <property type="project" value="UniProtKB-KW"/>
</dbReference>
<evidence type="ECO:0000256" key="3">
    <source>
        <dbReference type="ARBA" id="ARBA00022449"/>
    </source>
</evidence>
<evidence type="ECO:0000256" key="9">
    <source>
        <dbReference type="ARBA" id="ARBA00023136"/>
    </source>
</evidence>
<sequence>MHATLQPVLVLLATAVLVVVLFRHLKQPPLLGYLIVGVAIGPHAFGWVRETQQVHDLAEIGVVFLMFSIGLEFSLAKLRSMRRTVLGLGSAQVAITMLVVMGVSLLLGLSWQGALVLGGALAMSSTAILAKLLAERFELNSEHGRQIIGILLFQDIAVVPLLIVIPALAAPAADLATSVGWAMIKAAAVLTILLFVGQKVMRAWFHVVARAKSSELFVLNVLLVTLGVAYITELAGLSLALGAFVAGVLISETEYRYQVEEDIKPFRDVLLGLFFVTIGMLLDARVAIQNVWVLVILVALVVAKTFLIFGIARVFGSTAGVALRTGLALGACGEFGFVLLAHANNAKLLSPDFLQPVLAAMVLSMLAAPFIIQRSEAIVRRFSANEWMLRSMQIHNIAVQSMAANEHVLICGYGRSGQNLARFLEQEKVAVIALDIDPERIREAAVAGERVVFGDAARKEVLTAAGLMRARALVVTYSDTASALRIIAHVQELRPGLPVVVRTHEDTDIDRLKAAGAAEVVAEIMEGSLMLASTTLMLIGTPLNRVLRRIRETREHHYHLFRGFFRGATDGRDDLTDENHAQHPRLHSVMVTPGAAAIGKTFAALDLAALHVEVSAVRRRNVRTVEPGPDTVIDEGDVVVMLGTEEAVAAAEMKLLQG</sequence>
<feature type="transmembrane region" description="Helical" evidence="10">
    <location>
        <begin position="291"/>
        <end position="315"/>
    </location>
</feature>
<name>A0A6J6ZXI7_9ZZZZ</name>
<keyword evidence="5 10" id="KW-0812">Transmembrane</keyword>
<feature type="transmembrane region" description="Helical" evidence="10">
    <location>
        <begin position="85"/>
        <end position="107"/>
    </location>
</feature>
<evidence type="ECO:0000256" key="4">
    <source>
        <dbReference type="ARBA" id="ARBA00022538"/>
    </source>
</evidence>
<proteinExistence type="predicted"/>
<evidence type="ECO:0000259" key="11">
    <source>
        <dbReference type="PROSITE" id="PS51201"/>
    </source>
</evidence>
<dbReference type="Gene3D" id="3.40.50.720">
    <property type="entry name" value="NAD(P)-binding Rossmann-like Domain"/>
    <property type="match status" value="1"/>
</dbReference>
<dbReference type="Pfam" id="PF02080">
    <property type="entry name" value="TrkA_C"/>
    <property type="match status" value="1"/>
</dbReference>
<keyword evidence="9 10" id="KW-0472">Membrane</keyword>
<dbReference type="GO" id="GO:0012505">
    <property type="term" value="C:endomembrane system"/>
    <property type="evidence" value="ECO:0007669"/>
    <property type="project" value="UniProtKB-SubCell"/>
</dbReference>
<evidence type="ECO:0000256" key="6">
    <source>
        <dbReference type="ARBA" id="ARBA00022958"/>
    </source>
</evidence>
<feature type="transmembrane region" description="Helical" evidence="10">
    <location>
        <begin position="353"/>
        <end position="372"/>
    </location>
</feature>
<dbReference type="InterPro" id="IPR006037">
    <property type="entry name" value="RCK_C"/>
</dbReference>
<dbReference type="Gene3D" id="1.20.1530.20">
    <property type="match status" value="1"/>
</dbReference>
<dbReference type="SUPFAM" id="SSF51735">
    <property type="entry name" value="NAD(P)-binding Rossmann-fold domains"/>
    <property type="match status" value="1"/>
</dbReference>
<evidence type="ECO:0000313" key="13">
    <source>
        <dbReference type="EMBL" id="CAB4825194.1"/>
    </source>
</evidence>
<dbReference type="InterPro" id="IPR038770">
    <property type="entry name" value="Na+/solute_symporter_sf"/>
</dbReference>
<dbReference type="InterPro" id="IPR006153">
    <property type="entry name" value="Cation/H_exchanger_TM"/>
</dbReference>
<comment type="subcellular location">
    <subcellularLocation>
        <location evidence="1">Endomembrane system</location>
        <topology evidence="1">Multi-pass membrane protein</topology>
    </subcellularLocation>
</comment>
<reference evidence="13" key="1">
    <citation type="submission" date="2020-05" db="EMBL/GenBank/DDBJ databases">
        <authorList>
            <person name="Chiriac C."/>
            <person name="Salcher M."/>
            <person name="Ghai R."/>
            <person name="Kavagutti S V."/>
        </authorList>
    </citation>
    <scope>NUCLEOTIDE SEQUENCE</scope>
</reference>
<evidence type="ECO:0000256" key="1">
    <source>
        <dbReference type="ARBA" id="ARBA00004127"/>
    </source>
</evidence>
<feature type="transmembrane region" description="Helical" evidence="10">
    <location>
        <begin position="266"/>
        <end position="284"/>
    </location>
</feature>
<keyword evidence="3" id="KW-0050">Antiport</keyword>
<gene>
    <name evidence="13" type="ORF">UFOPK3124_01271</name>
</gene>
<feature type="transmembrane region" description="Helical" evidence="10">
    <location>
        <begin position="60"/>
        <end position="78"/>
    </location>
</feature>
<feature type="transmembrane region" description="Helical" evidence="10">
    <location>
        <begin position="175"/>
        <end position="196"/>
    </location>
</feature>
<keyword evidence="7 10" id="KW-1133">Transmembrane helix</keyword>
<dbReference type="InterPro" id="IPR036291">
    <property type="entry name" value="NAD(P)-bd_dom_sf"/>
</dbReference>
<evidence type="ECO:0000256" key="8">
    <source>
        <dbReference type="ARBA" id="ARBA00023065"/>
    </source>
</evidence>
<feature type="transmembrane region" description="Helical" evidence="10">
    <location>
        <begin position="113"/>
        <end position="134"/>
    </location>
</feature>
<dbReference type="Pfam" id="PF02254">
    <property type="entry name" value="TrkA_N"/>
    <property type="match status" value="1"/>
</dbReference>
<dbReference type="Pfam" id="PF00999">
    <property type="entry name" value="Na_H_Exchanger"/>
    <property type="match status" value="1"/>
</dbReference>
<dbReference type="GO" id="GO:0005886">
    <property type="term" value="C:plasma membrane"/>
    <property type="evidence" value="ECO:0007669"/>
    <property type="project" value="TreeGrafter"/>
</dbReference>
<evidence type="ECO:0000256" key="7">
    <source>
        <dbReference type="ARBA" id="ARBA00022989"/>
    </source>
</evidence>
<feature type="transmembrane region" description="Helical" evidence="10">
    <location>
        <begin position="30"/>
        <end position="48"/>
    </location>
</feature>
<organism evidence="13">
    <name type="scientific">freshwater metagenome</name>
    <dbReference type="NCBI Taxonomy" id="449393"/>
    <lineage>
        <taxon>unclassified sequences</taxon>
        <taxon>metagenomes</taxon>
        <taxon>ecological metagenomes</taxon>
    </lineage>
</organism>
<dbReference type="GO" id="GO:1902600">
    <property type="term" value="P:proton transmembrane transport"/>
    <property type="evidence" value="ECO:0007669"/>
    <property type="project" value="InterPro"/>
</dbReference>
<dbReference type="GO" id="GO:0015297">
    <property type="term" value="F:antiporter activity"/>
    <property type="evidence" value="ECO:0007669"/>
    <property type="project" value="UniProtKB-KW"/>
</dbReference>
<dbReference type="Gene3D" id="3.30.70.1450">
    <property type="entry name" value="Regulator of K+ conductance, C-terminal domain"/>
    <property type="match status" value="1"/>
</dbReference>
<dbReference type="EMBL" id="CAFAAY010000157">
    <property type="protein sequence ID" value="CAB4825194.1"/>
    <property type="molecule type" value="Genomic_DNA"/>
</dbReference>
<dbReference type="InterPro" id="IPR003148">
    <property type="entry name" value="RCK_N"/>
</dbReference>
<feature type="transmembrane region" description="Helical" evidence="10">
    <location>
        <begin position="321"/>
        <end position="341"/>
    </location>
</feature>
<feature type="domain" description="RCK N-terminal" evidence="11">
    <location>
        <begin position="405"/>
        <end position="522"/>
    </location>
</feature>
<dbReference type="InterPro" id="IPR036721">
    <property type="entry name" value="RCK_C_sf"/>
</dbReference>
<feature type="domain" description="RCK C-terminal" evidence="12">
    <location>
        <begin position="573"/>
        <end position="658"/>
    </location>
</feature>
<dbReference type="NCBIfam" id="TIGR00932">
    <property type="entry name" value="2a37"/>
    <property type="match status" value="1"/>
</dbReference>
<dbReference type="PROSITE" id="PS51202">
    <property type="entry name" value="RCK_C"/>
    <property type="match status" value="1"/>
</dbReference>
<keyword evidence="8" id="KW-0406">Ion transport</keyword>
<dbReference type="GO" id="GO:0008324">
    <property type="term" value="F:monoatomic cation transmembrane transporter activity"/>
    <property type="evidence" value="ECO:0007669"/>
    <property type="project" value="InterPro"/>
</dbReference>
<dbReference type="PROSITE" id="PS51201">
    <property type="entry name" value="RCK_N"/>
    <property type="match status" value="1"/>
</dbReference>